<accession>A0A916UYC2</accession>
<reference evidence="2" key="1">
    <citation type="journal article" date="2014" name="Int. J. Syst. Evol. Microbiol.">
        <title>Complete genome sequence of Corynebacterium casei LMG S-19264T (=DSM 44701T), isolated from a smear-ripened cheese.</title>
        <authorList>
            <consortium name="US DOE Joint Genome Institute (JGI-PGF)"/>
            <person name="Walter F."/>
            <person name="Albersmeier A."/>
            <person name="Kalinowski J."/>
            <person name="Ruckert C."/>
        </authorList>
    </citation>
    <scope>NUCLEOTIDE SEQUENCE</scope>
    <source>
        <strain evidence="2">CGMCC 1.12919</strain>
    </source>
</reference>
<gene>
    <name evidence="2" type="ORF">GCM10010994_59530</name>
</gene>
<dbReference type="AlphaFoldDB" id="A0A916UYC2"/>
<keyword evidence="3" id="KW-1185">Reference proteome</keyword>
<dbReference type="SUPFAM" id="SSF56796">
    <property type="entry name" value="Dehydroquinate synthase-like"/>
    <property type="match status" value="1"/>
</dbReference>
<feature type="domain" description="Fe-containing alcohol dehydrogenase-like C-terminal" evidence="1">
    <location>
        <begin position="4"/>
        <end position="65"/>
    </location>
</feature>
<sequence length="69" mass="7412">MGSKEAALDDAVAQLVSVLGLPARLRDAGVRRDNLPHIAEVALRDAWVQANPRPIPDVQTLGALLECAW</sequence>
<dbReference type="InterPro" id="IPR056798">
    <property type="entry name" value="ADH_Fe_C"/>
</dbReference>
<evidence type="ECO:0000313" key="2">
    <source>
        <dbReference type="EMBL" id="GGC93829.1"/>
    </source>
</evidence>
<protein>
    <recommendedName>
        <fullName evidence="1">Fe-containing alcohol dehydrogenase-like C-terminal domain-containing protein</fullName>
    </recommendedName>
</protein>
<dbReference type="EMBL" id="BMGG01000015">
    <property type="protein sequence ID" value="GGC93829.1"/>
    <property type="molecule type" value="Genomic_DNA"/>
</dbReference>
<dbReference type="Gene3D" id="1.20.1090.10">
    <property type="entry name" value="Dehydroquinate synthase-like - alpha domain"/>
    <property type="match status" value="1"/>
</dbReference>
<reference evidence="2" key="2">
    <citation type="submission" date="2020-09" db="EMBL/GenBank/DDBJ databases">
        <authorList>
            <person name="Sun Q."/>
            <person name="Zhou Y."/>
        </authorList>
    </citation>
    <scope>NUCLEOTIDE SEQUENCE</scope>
    <source>
        <strain evidence="2">CGMCC 1.12919</strain>
    </source>
</reference>
<evidence type="ECO:0000313" key="3">
    <source>
        <dbReference type="Proteomes" id="UP000637002"/>
    </source>
</evidence>
<dbReference type="Pfam" id="PF25137">
    <property type="entry name" value="ADH_Fe_C"/>
    <property type="match status" value="1"/>
</dbReference>
<proteinExistence type="predicted"/>
<comment type="caution">
    <text evidence="2">The sequence shown here is derived from an EMBL/GenBank/DDBJ whole genome shotgun (WGS) entry which is preliminary data.</text>
</comment>
<organism evidence="2 3">
    <name type="scientific">Chelatococcus reniformis</name>
    <dbReference type="NCBI Taxonomy" id="1494448"/>
    <lineage>
        <taxon>Bacteria</taxon>
        <taxon>Pseudomonadati</taxon>
        <taxon>Pseudomonadota</taxon>
        <taxon>Alphaproteobacteria</taxon>
        <taxon>Hyphomicrobiales</taxon>
        <taxon>Chelatococcaceae</taxon>
        <taxon>Chelatococcus</taxon>
    </lineage>
</organism>
<dbReference type="Proteomes" id="UP000637002">
    <property type="component" value="Unassembled WGS sequence"/>
</dbReference>
<evidence type="ECO:0000259" key="1">
    <source>
        <dbReference type="Pfam" id="PF25137"/>
    </source>
</evidence>
<name>A0A916UYC2_9HYPH</name>